<comment type="similarity">
    <text evidence="1">Belongs to the metallo-dependent hydrolases superfamily. TatD-type hydrolase family.</text>
</comment>
<feature type="binding site" evidence="4">
    <location>
        <position position="155"/>
    </location>
    <ligand>
        <name>a divalent metal cation</name>
        <dbReference type="ChEBI" id="CHEBI:60240"/>
        <label>2</label>
    </ligand>
</feature>
<dbReference type="PANTHER" id="PTHR46124">
    <property type="entry name" value="D-AMINOACYL-TRNA DEACYLASE"/>
    <property type="match status" value="1"/>
</dbReference>
<evidence type="ECO:0000313" key="5">
    <source>
        <dbReference type="EMBL" id="MBB3060784.1"/>
    </source>
</evidence>
<name>A0A7W4WAS2_9GAMM</name>
<dbReference type="GO" id="GO:0046872">
    <property type="term" value="F:metal ion binding"/>
    <property type="evidence" value="ECO:0007669"/>
    <property type="project" value="UniProtKB-KW"/>
</dbReference>
<evidence type="ECO:0000256" key="1">
    <source>
        <dbReference type="ARBA" id="ARBA00009275"/>
    </source>
</evidence>
<dbReference type="EC" id="3.1.21.-" evidence="5"/>
<dbReference type="InterPro" id="IPR032466">
    <property type="entry name" value="Metal_Hydrolase"/>
</dbReference>
<evidence type="ECO:0000256" key="3">
    <source>
        <dbReference type="ARBA" id="ARBA00022801"/>
    </source>
</evidence>
<dbReference type="RefSeq" id="WP_183458517.1">
    <property type="nucleotide sequence ID" value="NZ_JACHWZ010000006.1"/>
</dbReference>
<organism evidence="5 6">
    <name type="scientific">Microbulbifer rhizosphaerae</name>
    <dbReference type="NCBI Taxonomy" id="1562603"/>
    <lineage>
        <taxon>Bacteria</taxon>
        <taxon>Pseudomonadati</taxon>
        <taxon>Pseudomonadota</taxon>
        <taxon>Gammaproteobacteria</taxon>
        <taxon>Cellvibrionales</taxon>
        <taxon>Microbulbiferaceae</taxon>
        <taxon>Microbulbifer</taxon>
    </lineage>
</organism>
<dbReference type="PIRSF" id="PIRSF005902">
    <property type="entry name" value="DNase_TatD"/>
    <property type="match status" value="1"/>
</dbReference>
<keyword evidence="2 4" id="KW-0479">Metal-binding</keyword>
<dbReference type="InterPro" id="IPR018228">
    <property type="entry name" value="DNase_TatD-rel_CS"/>
</dbReference>
<keyword evidence="6" id="KW-1185">Reference proteome</keyword>
<dbReference type="GO" id="GO:0005829">
    <property type="term" value="C:cytosol"/>
    <property type="evidence" value="ECO:0007669"/>
    <property type="project" value="TreeGrafter"/>
</dbReference>
<feature type="binding site" evidence="4">
    <location>
        <position position="131"/>
    </location>
    <ligand>
        <name>a divalent metal cation</name>
        <dbReference type="ChEBI" id="CHEBI:60240"/>
        <label>2</label>
    </ligand>
</feature>
<dbReference type="InterPro" id="IPR001130">
    <property type="entry name" value="TatD-like"/>
</dbReference>
<dbReference type="AlphaFoldDB" id="A0A7W4WAS2"/>
<dbReference type="SUPFAM" id="SSF51556">
    <property type="entry name" value="Metallo-dependent hydrolases"/>
    <property type="match status" value="1"/>
</dbReference>
<sequence>MQLIDSHCHFDFDVFDTDRMQVWHQCRDIGVERLIIPGVSKPRWPALFDLVNKEPAWYAAVGLHPWWVAESETEPAQLQRDIAEQLQANRCVAIGECGLDGAIVTPLEEQEPLFRTQLALAIDLQLPLIVHACQCHGEMLRLLKEYHPGRGGVIHAFSGSEEIAREYWKLGFYLGAGGTITYERAAKTRRAFAALPLESVLLESDAPDMPIQGRQGQRNSPAYLPLIAGELAKLRGISLEEIATQTRRNTEHLFSL</sequence>
<evidence type="ECO:0000313" key="6">
    <source>
        <dbReference type="Proteomes" id="UP000535937"/>
    </source>
</evidence>
<feature type="binding site" evidence="4">
    <location>
        <position position="96"/>
    </location>
    <ligand>
        <name>a divalent metal cation</name>
        <dbReference type="ChEBI" id="CHEBI:60240"/>
        <label>1</label>
    </ligand>
</feature>
<feature type="binding site" evidence="4">
    <location>
        <position position="9"/>
    </location>
    <ligand>
        <name>a divalent metal cation</name>
        <dbReference type="ChEBI" id="CHEBI:60240"/>
        <label>1</label>
    </ligand>
</feature>
<accession>A0A7W4WAS2</accession>
<feature type="binding site" evidence="4">
    <location>
        <position position="205"/>
    </location>
    <ligand>
        <name>a divalent metal cation</name>
        <dbReference type="ChEBI" id="CHEBI:60240"/>
        <label>1</label>
    </ligand>
</feature>
<proteinExistence type="inferred from homology"/>
<dbReference type="EMBL" id="JACHWZ010000006">
    <property type="protein sequence ID" value="MBB3060784.1"/>
    <property type="molecule type" value="Genomic_DNA"/>
</dbReference>
<dbReference type="CDD" id="cd01310">
    <property type="entry name" value="TatD_DNAse"/>
    <property type="match status" value="1"/>
</dbReference>
<comment type="caution">
    <text evidence="5">The sequence shown here is derived from an EMBL/GenBank/DDBJ whole genome shotgun (WGS) entry which is preliminary data.</text>
</comment>
<dbReference type="PANTHER" id="PTHR46124:SF3">
    <property type="entry name" value="HYDROLASE"/>
    <property type="match status" value="1"/>
</dbReference>
<evidence type="ECO:0000256" key="2">
    <source>
        <dbReference type="ARBA" id="ARBA00022723"/>
    </source>
</evidence>
<reference evidence="5 6" key="1">
    <citation type="submission" date="2020-08" db="EMBL/GenBank/DDBJ databases">
        <title>Genomic Encyclopedia of Type Strains, Phase III (KMG-III): the genomes of soil and plant-associated and newly described type strains.</title>
        <authorList>
            <person name="Whitman W."/>
        </authorList>
    </citation>
    <scope>NUCLEOTIDE SEQUENCE [LARGE SCALE GENOMIC DNA]</scope>
    <source>
        <strain evidence="5 6">CECT 8799</strain>
    </source>
</reference>
<dbReference type="Proteomes" id="UP000535937">
    <property type="component" value="Unassembled WGS sequence"/>
</dbReference>
<evidence type="ECO:0000256" key="4">
    <source>
        <dbReference type="PIRSR" id="PIRSR005902-1"/>
    </source>
</evidence>
<gene>
    <name evidence="5" type="ORF">FHS09_001604</name>
</gene>
<feature type="binding site" evidence="4">
    <location>
        <position position="7"/>
    </location>
    <ligand>
        <name>a divalent metal cation</name>
        <dbReference type="ChEBI" id="CHEBI:60240"/>
        <label>1</label>
    </ligand>
</feature>
<dbReference type="FunFam" id="3.20.20.140:FF:000005">
    <property type="entry name" value="TatD family hydrolase"/>
    <property type="match status" value="1"/>
</dbReference>
<dbReference type="PROSITE" id="PS01137">
    <property type="entry name" value="TATD_1"/>
    <property type="match status" value="1"/>
</dbReference>
<keyword evidence="3 5" id="KW-0378">Hydrolase</keyword>
<protein>
    <submittedName>
        <fullName evidence="5">TatD DNase family protein</fullName>
        <ecNumber evidence="5">3.1.21.-</ecNumber>
    </submittedName>
</protein>
<dbReference type="GO" id="GO:0016788">
    <property type="term" value="F:hydrolase activity, acting on ester bonds"/>
    <property type="evidence" value="ECO:0007669"/>
    <property type="project" value="InterPro"/>
</dbReference>
<dbReference type="Pfam" id="PF01026">
    <property type="entry name" value="TatD_DNase"/>
    <property type="match status" value="1"/>
</dbReference>
<dbReference type="Gene3D" id="3.20.20.140">
    <property type="entry name" value="Metal-dependent hydrolases"/>
    <property type="match status" value="1"/>
</dbReference>